<evidence type="ECO:0000256" key="2">
    <source>
        <dbReference type="ARBA" id="ARBA00008017"/>
    </source>
</evidence>
<dbReference type="InterPro" id="IPR052702">
    <property type="entry name" value="MscS-like_channel"/>
</dbReference>
<dbReference type="Proteomes" id="UP000306602">
    <property type="component" value="Unassembled WGS sequence"/>
</dbReference>
<evidence type="ECO:0000256" key="3">
    <source>
        <dbReference type="ARBA" id="ARBA00022475"/>
    </source>
</evidence>
<dbReference type="InterPro" id="IPR006686">
    <property type="entry name" value="MscS_channel_CS"/>
</dbReference>
<feature type="transmembrane region" description="Helical" evidence="9">
    <location>
        <begin position="200"/>
        <end position="217"/>
    </location>
</feature>
<feature type="coiled-coil region" evidence="7">
    <location>
        <begin position="41"/>
        <end position="78"/>
    </location>
</feature>
<proteinExistence type="inferred from homology"/>
<evidence type="ECO:0000256" key="5">
    <source>
        <dbReference type="ARBA" id="ARBA00022989"/>
    </source>
</evidence>
<keyword evidence="6 9" id="KW-0472">Membrane</keyword>
<feature type="signal peptide" evidence="10">
    <location>
        <begin position="1"/>
        <end position="23"/>
    </location>
</feature>
<organism evidence="14 15">
    <name type="scientific">Aliishimia ponticola</name>
    <dbReference type="NCBI Taxonomy" id="2499833"/>
    <lineage>
        <taxon>Bacteria</taxon>
        <taxon>Pseudomonadati</taxon>
        <taxon>Pseudomonadota</taxon>
        <taxon>Alphaproteobacteria</taxon>
        <taxon>Rhodobacterales</taxon>
        <taxon>Paracoccaceae</taxon>
        <taxon>Aliishimia</taxon>
    </lineage>
</organism>
<evidence type="ECO:0000256" key="10">
    <source>
        <dbReference type="SAM" id="SignalP"/>
    </source>
</evidence>
<evidence type="ECO:0000256" key="1">
    <source>
        <dbReference type="ARBA" id="ARBA00004651"/>
    </source>
</evidence>
<feature type="domain" description="DUF3772" evidence="12">
    <location>
        <begin position="126"/>
        <end position="184"/>
    </location>
</feature>
<dbReference type="Pfam" id="PF12607">
    <property type="entry name" value="DUF3772"/>
    <property type="match status" value="1"/>
</dbReference>
<dbReference type="EMBL" id="SRKY01000001">
    <property type="protein sequence ID" value="THH38668.1"/>
    <property type="molecule type" value="Genomic_DNA"/>
</dbReference>
<dbReference type="GO" id="GO:0008381">
    <property type="term" value="F:mechanosensitive monoatomic ion channel activity"/>
    <property type="evidence" value="ECO:0007669"/>
    <property type="project" value="UniProtKB-ARBA"/>
</dbReference>
<feature type="transmembrane region" description="Helical" evidence="9">
    <location>
        <begin position="425"/>
        <end position="443"/>
    </location>
</feature>
<evidence type="ECO:0000256" key="6">
    <source>
        <dbReference type="ARBA" id="ARBA00023136"/>
    </source>
</evidence>
<feature type="transmembrane region" description="Helical" evidence="9">
    <location>
        <begin position="399"/>
        <end position="419"/>
    </location>
</feature>
<feature type="transmembrane region" description="Helical" evidence="9">
    <location>
        <begin position="511"/>
        <end position="533"/>
    </location>
</feature>
<accession>A0A4S4NK46</accession>
<keyword evidence="4 9" id="KW-0812">Transmembrane</keyword>
<evidence type="ECO:0000256" key="8">
    <source>
        <dbReference type="SAM" id="MobiDB-lite"/>
    </source>
</evidence>
<evidence type="ECO:0000259" key="13">
    <source>
        <dbReference type="Pfam" id="PF21082"/>
    </source>
</evidence>
<dbReference type="AlphaFoldDB" id="A0A4S4NK46"/>
<sequence length="813" mass="87461">MTMFRRIFAAFLLVLCLSHAALAQSASSATAPDYSEWETVASQAEASIDSGEDTNEELESLREQLVTFRSEFDQARKANADRISTLRAQIAALGEAPEDGDEPTDITARRAELNRQLSELLAPVQTAEEAYTRADGLIGEIDDIIRERQTERLLSLGPSPLNPVLWPGTLKDLGEAVSDVATEARVLQDEDKLAAAQEQLPLVLLLMAVATILLARGRRWSTRLGNYLRQFGGAGSGVWSFVISLLRIALPLAGIYALKEALTATGLVGTRGTAILDVLPEMAFVVLGHRWLAEQLFSRNEDDALIQLPQERRTEARFYVNVIALLVVLWGLMDLMFQISEFDRSSEAVIQFPLLVVLGLILYRFGHILRSYRLEAGDDEEEADTGPGSGQGLARLVRIGGLSAQVAAVVSPVMAAIGYGSVSSALLFPMIATLGVLGFVVTLQRFFSDVYGLITGQGQAARDSLVAVLMGLALVVIAAPLLALIWGARVADLTELWTAFLGGFTVGETTISPIDFVTFAVLFAAGYLLTRLLQNALKTSVLPKTRIDTGAQNALVSGLGYVGIFLAAVIAITAAGIDLSSLALVAGALSVGIGFGLQNIVSNFVSGIILLIERPISEGDWIEVGGQHGTVSKISVRSTRIQTFDRSDVIVPNADLVSGTVTNYTRGNTVGRIILPVGVAYGTDTRRVESILREIAEAHPMVLLNPAPSIIFTAFGASSLDFEVRVILRDIGFGLGVRTELNHQIAERFAKEGIEIPFPQQDLWLRNAEALRGENTPQDAPEEAPPTGAQPQPSEDVREFHPDSAGPGEDSDK</sequence>
<dbReference type="InterPro" id="IPR049278">
    <property type="entry name" value="MS_channel_C"/>
</dbReference>
<dbReference type="InterPro" id="IPR022249">
    <property type="entry name" value="DUF3772"/>
</dbReference>
<dbReference type="PANTHER" id="PTHR30347:SF1">
    <property type="entry name" value="MECHANOSENSITIVE CHANNEL MSCK"/>
    <property type="match status" value="1"/>
</dbReference>
<comment type="similarity">
    <text evidence="2">Belongs to the MscS (TC 1.A.23) family.</text>
</comment>
<dbReference type="InterPro" id="IPR023408">
    <property type="entry name" value="MscS_beta-dom_sf"/>
</dbReference>
<feature type="region of interest" description="Disordered" evidence="8">
    <location>
        <begin position="767"/>
        <end position="813"/>
    </location>
</feature>
<name>A0A4S4NK46_9RHOB</name>
<evidence type="ECO:0000256" key="4">
    <source>
        <dbReference type="ARBA" id="ARBA00022692"/>
    </source>
</evidence>
<dbReference type="SUPFAM" id="SSF50182">
    <property type="entry name" value="Sm-like ribonucleoproteins"/>
    <property type="match status" value="1"/>
</dbReference>
<dbReference type="InterPro" id="IPR011066">
    <property type="entry name" value="MscS_channel_C_sf"/>
</dbReference>
<dbReference type="InterPro" id="IPR010920">
    <property type="entry name" value="LSM_dom_sf"/>
</dbReference>
<comment type="subcellular location">
    <subcellularLocation>
        <location evidence="1">Cell membrane</location>
        <topology evidence="1">Multi-pass membrane protein</topology>
    </subcellularLocation>
</comment>
<keyword evidence="5 9" id="KW-1133">Transmembrane helix</keyword>
<evidence type="ECO:0000313" key="14">
    <source>
        <dbReference type="EMBL" id="THH38668.1"/>
    </source>
</evidence>
<gene>
    <name evidence="14" type="ORF">E4Z66_03615</name>
</gene>
<comment type="caution">
    <text evidence="14">The sequence shown here is derived from an EMBL/GenBank/DDBJ whole genome shotgun (WGS) entry which is preliminary data.</text>
</comment>
<evidence type="ECO:0000256" key="7">
    <source>
        <dbReference type="SAM" id="Coils"/>
    </source>
</evidence>
<protein>
    <submittedName>
        <fullName evidence="14">Mechanosensitive ion channel family protein</fullName>
    </submittedName>
</protein>
<dbReference type="Gene3D" id="2.30.30.60">
    <property type="match status" value="1"/>
</dbReference>
<feature type="transmembrane region" description="Helical" evidence="9">
    <location>
        <begin position="349"/>
        <end position="366"/>
    </location>
</feature>
<feature type="transmembrane region" description="Helical" evidence="9">
    <location>
        <begin position="554"/>
        <end position="577"/>
    </location>
</feature>
<dbReference type="Gene3D" id="1.10.287.1260">
    <property type="match status" value="1"/>
</dbReference>
<dbReference type="SUPFAM" id="SSF82689">
    <property type="entry name" value="Mechanosensitive channel protein MscS (YggB), C-terminal domain"/>
    <property type="match status" value="1"/>
</dbReference>
<dbReference type="PANTHER" id="PTHR30347">
    <property type="entry name" value="POTASSIUM CHANNEL RELATED"/>
    <property type="match status" value="1"/>
</dbReference>
<dbReference type="InterPro" id="IPR006685">
    <property type="entry name" value="MscS_channel_2nd"/>
</dbReference>
<feature type="transmembrane region" description="Helical" evidence="9">
    <location>
        <begin position="583"/>
        <end position="612"/>
    </location>
</feature>
<feature type="chain" id="PRO_5020249679" evidence="10">
    <location>
        <begin position="24"/>
        <end position="813"/>
    </location>
</feature>
<dbReference type="Pfam" id="PF00924">
    <property type="entry name" value="MS_channel_2nd"/>
    <property type="match status" value="1"/>
</dbReference>
<dbReference type="GO" id="GO:0005886">
    <property type="term" value="C:plasma membrane"/>
    <property type="evidence" value="ECO:0007669"/>
    <property type="project" value="UniProtKB-SubCell"/>
</dbReference>
<dbReference type="PROSITE" id="PS01246">
    <property type="entry name" value="UPF0003"/>
    <property type="match status" value="1"/>
</dbReference>
<dbReference type="SUPFAM" id="SSF82861">
    <property type="entry name" value="Mechanosensitive channel protein MscS (YggB), transmembrane region"/>
    <property type="match status" value="1"/>
</dbReference>
<feature type="domain" description="Mechanosensitive ion channel MscS C-terminal" evidence="13">
    <location>
        <begin position="675"/>
        <end position="756"/>
    </location>
</feature>
<dbReference type="InterPro" id="IPR011014">
    <property type="entry name" value="MscS_channel_TM-2"/>
</dbReference>
<evidence type="ECO:0000259" key="11">
    <source>
        <dbReference type="Pfam" id="PF00924"/>
    </source>
</evidence>
<keyword evidence="7" id="KW-0175">Coiled coil</keyword>
<feature type="transmembrane region" description="Helical" evidence="9">
    <location>
        <begin position="278"/>
        <end position="297"/>
    </location>
</feature>
<reference evidence="14 15" key="1">
    <citation type="submission" date="2019-04" db="EMBL/GenBank/DDBJ databases">
        <title>Shimia ponticola sp. nov., isolated from seawater.</title>
        <authorList>
            <person name="Kim Y.-O."/>
            <person name="Yoon J.-H."/>
        </authorList>
    </citation>
    <scope>NUCLEOTIDE SEQUENCE [LARGE SCALE GENOMIC DNA]</scope>
    <source>
        <strain evidence="14 15">MYP11</strain>
    </source>
</reference>
<evidence type="ECO:0000256" key="9">
    <source>
        <dbReference type="SAM" id="Phobius"/>
    </source>
</evidence>
<keyword evidence="15" id="KW-1185">Reference proteome</keyword>
<feature type="transmembrane region" description="Helical" evidence="9">
    <location>
        <begin position="318"/>
        <end position="337"/>
    </location>
</feature>
<feature type="domain" description="Mechanosensitive ion channel MscS" evidence="11">
    <location>
        <begin position="599"/>
        <end position="666"/>
    </location>
</feature>
<keyword evidence="10" id="KW-0732">Signal</keyword>
<dbReference type="Gene3D" id="3.30.70.100">
    <property type="match status" value="1"/>
</dbReference>
<keyword evidence="3" id="KW-1003">Cell membrane</keyword>
<feature type="transmembrane region" description="Helical" evidence="9">
    <location>
        <begin position="464"/>
        <end position="491"/>
    </location>
</feature>
<evidence type="ECO:0000313" key="15">
    <source>
        <dbReference type="Proteomes" id="UP000306602"/>
    </source>
</evidence>
<evidence type="ECO:0000259" key="12">
    <source>
        <dbReference type="Pfam" id="PF12607"/>
    </source>
</evidence>
<dbReference type="RefSeq" id="WP_136461559.1">
    <property type="nucleotide sequence ID" value="NZ_SRKY01000001.1"/>
</dbReference>
<dbReference type="Pfam" id="PF21082">
    <property type="entry name" value="MS_channel_3rd"/>
    <property type="match status" value="1"/>
</dbReference>
<dbReference type="OrthoDB" id="9799209at2"/>
<feature type="transmembrane region" description="Helical" evidence="9">
    <location>
        <begin position="238"/>
        <end position="258"/>
    </location>
</feature>